<organism evidence="3 4">
    <name type="scientific">Pristionchus fissidentatus</name>
    <dbReference type="NCBI Taxonomy" id="1538716"/>
    <lineage>
        <taxon>Eukaryota</taxon>
        <taxon>Metazoa</taxon>
        <taxon>Ecdysozoa</taxon>
        <taxon>Nematoda</taxon>
        <taxon>Chromadorea</taxon>
        <taxon>Rhabditida</taxon>
        <taxon>Rhabditina</taxon>
        <taxon>Diplogasteromorpha</taxon>
        <taxon>Diplogasteroidea</taxon>
        <taxon>Neodiplogasteridae</taxon>
        <taxon>Pristionchus</taxon>
    </lineage>
</organism>
<feature type="region of interest" description="Disordered" evidence="1">
    <location>
        <begin position="1"/>
        <end position="48"/>
    </location>
</feature>
<proteinExistence type="predicted"/>
<protein>
    <submittedName>
        <fullName evidence="3">Uncharacterized protein</fullName>
    </submittedName>
</protein>
<feature type="region of interest" description="Disordered" evidence="1">
    <location>
        <begin position="187"/>
        <end position="254"/>
    </location>
</feature>
<feature type="compositionally biased region" description="Low complexity" evidence="1">
    <location>
        <begin position="12"/>
        <end position="24"/>
    </location>
</feature>
<gene>
    <name evidence="3" type="ORF">PFISCL1PPCAC_24380</name>
</gene>
<feature type="compositionally biased region" description="Polar residues" evidence="1">
    <location>
        <begin position="25"/>
        <end position="48"/>
    </location>
</feature>
<evidence type="ECO:0000313" key="4">
    <source>
        <dbReference type="Proteomes" id="UP001432322"/>
    </source>
</evidence>
<feature type="non-terminal residue" evidence="3">
    <location>
        <position position="1"/>
    </location>
</feature>
<feature type="compositionally biased region" description="Basic and acidic residues" evidence="1">
    <location>
        <begin position="144"/>
        <end position="155"/>
    </location>
</feature>
<name>A0AAV5WR39_9BILA</name>
<keyword evidence="4" id="KW-1185">Reference proteome</keyword>
<dbReference type="Proteomes" id="UP001432322">
    <property type="component" value="Unassembled WGS sequence"/>
</dbReference>
<dbReference type="EMBL" id="BTSY01000006">
    <property type="protein sequence ID" value="GMT33083.1"/>
    <property type="molecule type" value="Genomic_DNA"/>
</dbReference>
<keyword evidence="2" id="KW-0472">Membrane</keyword>
<keyword evidence="2" id="KW-1133">Transmembrane helix</keyword>
<accession>A0AAV5WR39</accession>
<feature type="compositionally biased region" description="Basic and acidic residues" evidence="1">
    <location>
        <begin position="223"/>
        <end position="235"/>
    </location>
</feature>
<evidence type="ECO:0000256" key="1">
    <source>
        <dbReference type="SAM" id="MobiDB-lite"/>
    </source>
</evidence>
<evidence type="ECO:0000313" key="3">
    <source>
        <dbReference type="EMBL" id="GMT33083.1"/>
    </source>
</evidence>
<sequence length="254" mass="28347">RYGRSAGDCGMSSSASSTTRSLVSQPTSSSVLSTMTDRVLSPTPTSHSTTDILSTFSISLLVLLLQGIAVILMQSLPEGIIRPTLVLLMTAFTYEWIEVHLCSLTRRRRPLFDEVNLLQTYQPRARTMGHLFIPDPPTPSPLLDKPERTKEERDAFTAARDAHYENQAIEAKLKQAEVESFLKKAAETEKKGENSQNNSDRVDYSRMTIEEILEARKKKKNKKSGEKSTKSEKKSGVSPKQDTETCGVVKRENP</sequence>
<comment type="caution">
    <text evidence="3">The sequence shown here is derived from an EMBL/GenBank/DDBJ whole genome shotgun (WGS) entry which is preliminary data.</text>
</comment>
<keyword evidence="2" id="KW-0812">Transmembrane</keyword>
<evidence type="ECO:0000256" key="2">
    <source>
        <dbReference type="SAM" id="Phobius"/>
    </source>
</evidence>
<feature type="region of interest" description="Disordered" evidence="1">
    <location>
        <begin position="129"/>
        <end position="155"/>
    </location>
</feature>
<feature type="transmembrane region" description="Helical" evidence="2">
    <location>
        <begin position="52"/>
        <end position="73"/>
    </location>
</feature>
<dbReference type="AlphaFoldDB" id="A0AAV5WR39"/>
<reference evidence="3" key="1">
    <citation type="submission" date="2023-10" db="EMBL/GenBank/DDBJ databases">
        <title>Genome assembly of Pristionchus species.</title>
        <authorList>
            <person name="Yoshida K."/>
            <person name="Sommer R.J."/>
        </authorList>
    </citation>
    <scope>NUCLEOTIDE SEQUENCE</scope>
    <source>
        <strain evidence="3">RS5133</strain>
    </source>
</reference>